<evidence type="ECO:0000256" key="7">
    <source>
        <dbReference type="ARBA" id="ARBA00023251"/>
    </source>
</evidence>
<feature type="transmembrane region" description="Helical" evidence="8">
    <location>
        <begin position="115"/>
        <end position="133"/>
    </location>
</feature>
<dbReference type="InterPro" id="IPR011701">
    <property type="entry name" value="MFS"/>
</dbReference>
<keyword evidence="6 8" id="KW-0472">Membrane</keyword>
<evidence type="ECO:0000259" key="9">
    <source>
        <dbReference type="PROSITE" id="PS50850"/>
    </source>
</evidence>
<dbReference type="CDD" id="cd17321">
    <property type="entry name" value="MFS_MMR_MDR_like"/>
    <property type="match status" value="1"/>
</dbReference>
<dbReference type="SUPFAM" id="SSF103473">
    <property type="entry name" value="MFS general substrate transporter"/>
    <property type="match status" value="1"/>
</dbReference>
<feature type="transmembrane region" description="Helical" evidence="8">
    <location>
        <begin position="57"/>
        <end position="78"/>
    </location>
</feature>
<keyword evidence="4 8" id="KW-0812">Transmembrane</keyword>
<feature type="transmembrane region" description="Helical" evidence="8">
    <location>
        <begin position="274"/>
        <end position="297"/>
    </location>
</feature>
<feature type="transmembrane region" description="Helical" evidence="8">
    <location>
        <begin position="303"/>
        <end position="321"/>
    </location>
</feature>
<feature type="transmembrane region" description="Helical" evidence="8">
    <location>
        <begin position="365"/>
        <end position="388"/>
    </location>
</feature>
<feature type="transmembrane region" description="Helical" evidence="8">
    <location>
        <begin position="175"/>
        <end position="194"/>
    </location>
</feature>
<organism evidence="10 11">
    <name type="scientific">Streptomyces stramineus</name>
    <dbReference type="NCBI Taxonomy" id="173861"/>
    <lineage>
        <taxon>Bacteria</taxon>
        <taxon>Bacillati</taxon>
        <taxon>Actinomycetota</taxon>
        <taxon>Actinomycetes</taxon>
        <taxon>Kitasatosporales</taxon>
        <taxon>Streptomycetaceae</taxon>
        <taxon>Streptomyces</taxon>
    </lineage>
</organism>
<dbReference type="PANTHER" id="PTHR42718:SF46">
    <property type="entry name" value="BLR6921 PROTEIN"/>
    <property type="match status" value="1"/>
</dbReference>
<evidence type="ECO:0000256" key="1">
    <source>
        <dbReference type="ARBA" id="ARBA00004651"/>
    </source>
</evidence>
<feature type="transmembrane region" description="Helical" evidence="8">
    <location>
        <begin position="18"/>
        <end position="37"/>
    </location>
</feature>
<name>A0ABP3J5E6_9ACTN</name>
<dbReference type="Proteomes" id="UP001499895">
    <property type="component" value="Unassembled WGS sequence"/>
</dbReference>
<keyword evidence="11" id="KW-1185">Reference proteome</keyword>
<feature type="transmembrane region" description="Helical" evidence="8">
    <location>
        <begin position="230"/>
        <end position="253"/>
    </location>
</feature>
<accession>A0ABP3J5E6</accession>
<reference evidence="11" key="1">
    <citation type="journal article" date="2019" name="Int. J. Syst. Evol. Microbiol.">
        <title>The Global Catalogue of Microorganisms (GCM) 10K type strain sequencing project: providing services to taxonomists for standard genome sequencing and annotation.</title>
        <authorList>
            <consortium name="The Broad Institute Genomics Platform"/>
            <consortium name="The Broad Institute Genome Sequencing Center for Infectious Disease"/>
            <person name="Wu L."/>
            <person name="Ma J."/>
        </authorList>
    </citation>
    <scope>NUCLEOTIDE SEQUENCE [LARGE SCALE GENOMIC DNA]</scope>
    <source>
        <strain evidence="11">JCM 10649</strain>
    </source>
</reference>
<feature type="transmembrane region" description="Helical" evidence="8">
    <location>
        <begin position="409"/>
        <end position="426"/>
    </location>
</feature>
<sequence length="512" mass="52163">MTGEVAGTRATTVRRPRYILGVLSSSVFMAMLDNLAMNNALPHIGAELGAGLSGLQWVVAGYTLVLAATLLSASAIGGRIGHRPAFLAGLVTFIAGSALGAAAGDLTSLMAGRAVQGLGAAMVLPASTALLRHTFTEDRRRARALGVRGAAGGLGVALGPSVGGPLVDWLGWRSVLWINIPIGAAALVLALRVLPRPAPAPARWDPAGQLLAVLGPGSLVYALVQGPVDGWRAPLVIVALVVTALALPVFVLIESRGTDPMLDVRLLLDRLWAGAALACFTASAGLFGGLFFLTLYLQDVLGWSATGAGMLFLSASAFIVLTAPAAGILTARYGARTPLVAGLALCALALAGIGRYGRDAAYAEFWWLLPLLGAGAGLAFVPAMVAVVQRSPVGRTAVASAVMDMLRELGGVVGVAALGAILTARMRQSLFERAVEAGMPDASAHELVRSAISLGPAASLDPPGAGPAPARVTVWAEESFVEGLRLALCCTAAALGCAAIAVTVLLRGPRPR</sequence>
<evidence type="ECO:0000313" key="10">
    <source>
        <dbReference type="EMBL" id="GAA0442346.1"/>
    </source>
</evidence>
<evidence type="ECO:0000256" key="5">
    <source>
        <dbReference type="ARBA" id="ARBA00022989"/>
    </source>
</evidence>
<evidence type="ECO:0000313" key="11">
    <source>
        <dbReference type="Proteomes" id="UP001499895"/>
    </source>
</evidence>
<comment type="caution">
    <text evidence="10">The sequence shown here is derived from an EMBL/GenBank/DDBJ whole genome shotgun (WGS) entry which is preliminary data.</text>
</comment>
<dbReference type="InterPro" id="IPR036259">
    <property type="entry name" value="MFS_trans_sf"/>
</dbReference>
<proteinExistence type="predicted"/>
<feature type="transmembrane region" description="Helical" evidence="8">
    <location>
        <begin position="85"/>
        <end position="103"/>
    </location>
</feature>
<protein>
    <submittedName>
        <fullName evidence="10">MFS transporter</fullName>
    </submittedName>
</protein>
<dbReference type="RefSeq" id="WP_344083719.1">
    <property type="nucleotide sequence ID" value="NZ_BAAAHB010000001.1"/>
</dbReference>
<dbReference type="EMBL" id="BAAAHB010000001">
    <property type="protein sequence ID" value="GAA0442346.1"/>
    <property type="molecule type" value="Genomic_DNA"/>
</dbReference>
<dbReference type="NCBIfam" id="TIGR00711">
    <property type="entry name" value="efflux_EmrB"/>
    <property type="match status" value="1"/>
</dbReference>
<comment type="subcellular location">
    <subcellularLocation>
        <location evidence="1">Cell membrane</location>
        <topology evidence="1">Multi-pass membrane protein</topology>
    </subcellularLocation>
</comment>
<evidence type="ECO:0000256" key="4">
    <source>
        <dbReference type="ARBA" id="ARBA00022692"/>
    </source>
</evidence>
<dbReference type="PANTHER" id="PTHR42718">
    <property type="entry name" value="MAJOR FACILITATOR SUPERFAMILY MULTIDRUG TRANSPORTER MFSC"/>
    <property type="match status" value="1"/>
</dbReference>
<gene>
    <name evidence="10" type="ORF">GCM10009544_01330</name>
</gene>
<evidence type="ECO:0000256" key="6">
    <source>
        <dbReference type="ARBA" id="ARBA00023136"/>
    </source>
</evidence>
<keyword evidence="2" id="KW-0813">Transport</keyword>
<feature type="transmembrane region" description="Helical" evidence="8">
    <location>
        <begin position="206"/>
        <end position="224"/>
    </location>
</feature>
<feature type="transmembrane region" description="Helical" evidence="8">
    <location>
        <begin position="145"/>
        <end position="163"/>
    </location>
</feature>
<keyword evidence="7" id="KW-0046">Antibiotic resistance</keyword>
<dbReference type="PROSITE" id="PS50850">
    <property type="entry name" value="MFS"/>
    <property type="match status" value="1"/>
</dbReference>
<keyword evidence="3" id="KW-1003">Cell membrane</keyword>
<feature type="transmembrane region" description="Helical" evidence="8">
    <location>
        <begin position="484"/>
        <end position="506"/>
    </location>
</feature>
<feature type="domain" description="Major facilitator superfamily (MFS) profile" evidence="9">
    <location>
        <begin position="19"/>
        <end position="510"/>
    </location>
</feature>
<evidence type="ECO:0000256" key="2">
    <source>
        <dbReference type="ARBA" id="ARBA00022448"/>
    </source>
</evidence>
<dbReference type="Pfam" id="PF07690">
    <property type="entry name" value="MFS_1"/>
    <property type="match status" value="1"/>
</dbReference>
<dbReference type="InterPro" id="IPR004638">
    <property type="entry name" value="EmrB-like"/>
</dbReference>
<dbReference type="Gene3D" id="1.20.1720.10">
    <property type="entry name" value="Multidrug resistance protein D"/>
    <property type="match status" value="1"/>
</dbReference>
<feature type="transmembrane region" description="Helical" evidence="8">
    <location>
        <begin position="333"/>
        <end position="353"/>
    </location>
</feature>
<dbReference type="Gene3D" id="1.20.1250.20">
    <property type="entry name" value="MFS general substrate transporter like domains"/>
    <property type="match status" value="1"/>
</dbReference>
<dbReference type="InterPro" id="IPR020846">
    <property type="entry name" value="MFS_dom"/>
</dbReference>
<keyword evidence="5 8" id="KW-1133">Transmembrane helix</keyword>
<evidence type="ECO:0000256" key="8">
    <source>
        <dbReference type="SAM" id="Phobius"/>
    </source>
</evidence>
<evidence type="ECO:0000256" key="3">
    <source>
        <dbReference type="ARBA" id="ARBA00022475"/>
    </source>
</evidence>